<dbReference type="InterPro" id="IPR036866">
    <property type="entry name" value="RibonucZ/Hydroxyglut_hydro"/>
</dbReference>
<dbReference type="AlphaFoldDB" id="A0A645E3J8"/>
<sequence length="281" mass="32216">MYLYKFHDYNKLKNKLDTIFKSRCFKMNCLTYNVGQANCNYVKLDDFGFFFDIGLTNKNDPNKNHIDNACKEIERLKASVVVLSHWDLDHILGITLNNPNFDRCVFIAPRFNDIKSRWVSAIRMCAVLKIRGADFCLISKEFENSIVYETPSKEVTIWKGKAIVMNNINAKNNFGLILKLQGNDSMLLPGDCDYDVMNMNPNIFATTYSHIVIPHHGSVMGNVLSVLKKNSKSGIAYVCQGEKTGNFKADSNLVQNYTSLNYKVKNTKDLMESKKYRVKLR</sequence>
<accession>A0A645E3J8</accession>
<dbReference type="Gene3D" id="3.60.15.10">
    <property type="entry name" value="Ribonuclease Z/Hydroxyacylglutathione hydrolase-like"/>
    <property type="match status" value="1"/>
</dbReference>
<comment type="caution">
    <text evidence="1">The sequence shown here is derived from an EMBL/GenBank/DDBJ whole genome shotgun (WGS) entry which is preliminary data.</text>
</comment>
<name>A0A645E3J8_9ZZZZ</name>
<dbReference type="EMBL" id="VSSQ01041669">
    <property type="protein sequence ID" value="MPM95142.1"/>
    <property type="molecule type" value="Genomic_DNA"/>
</dbReference>
<reference evidence="1" key="1">
    <citation type="submission" date="2019-08" db="EMBL/GenBank/DDBJ databases">
        <authorList>
            <person name="Kucharzyk K."/>
            <person name="Murdoch R.W."/>
            <person name="Higgins S."/>
            <person name="Loffler F."/>
        </authorList>
    </citation>
    <scope>NUCLEOTIDE SEQUENCE</scope>
</reference>
<evidence type="ECO:0000313" key="1">
    <source>
        <dbReference type="EMBL" id="MPM95142.1"/>
    </source>
</evidence>
<evidence type="ECO:0008006" key="2">
    <source>
        <dbReference type="Google" id="ProtNLM"/>
    </source>
</evidence>
<gene>
    <name evidence="1" type="ORF">SDC9_142293</name>
</gene>
<proteinExistence type="predicted"/>
<protein>
    <recommendedName>
        <fullName evidence="2">Metallo-beta-lactamase domain-containing protein</fullName>
    </recommendedName>
</protein>
<dbReference type="SUPFAM" id="SSF56281">
    <property type="entry name" value="Metallo-hydrolase/oxidoreductase"/>
    <property type="match status" value="1"/>
</dbReference>
<organism evidence="1">
    <name type="scientific">bioreactor metagenome</name>
    <dbReference type="NCBI Taxonomy" id="1076179"/>
    <lineage>
        <taxon>unclassified sequences</taxon>
        <taxon>metagenomes</taxon>
        <taxon>ecological metagenomes</taxon>
    </lineage>
</organism>